<evidence type="ECO:0000313" key="6">
    <source>
        <dbReference type="EMBL" id="RKT70621.1"/>
    </source>
</evidence>
<dbReference type="Pfam" id="PF13365">
    <property type="entry name" value="Trypsin_2"/>
    <property type="match status" value="1"/>
</dbReference>
<dbReference type="AlphaFoldDB" id="A0A495X836"/>
<evidence type="ECO:0000256" key="4">
    <source>
        <dbReference type="SAM" id="Phobius"/>
    </source>
</evidence>
<dbReference type="SUPFAM" id="SSF50494">
    <property type="entry name" value="Trypsin-like serine proteases"/>
    <property type="match status" value="1"/>
</dbReference>
<evidence type="ECO:0000313" key="7">
    <source>
        <dbReference type="Proteomes" id="UP000272729"/>
    </source>
</evidence>
<reference evidence="6 7" key="1">
    <citation type="submission" date="2018-10" db="EMBL/GenBank/DDBJ databases">
        <title>Sequencing the genomes of 1000 actinobacteria strains.</title>
        <authorList>
            <person name="Klenk H.-P."/>
        </authorList>
    </citation>
    <scope>NUCLEOTIDE SEQUENCE [LARGE SCALE GENOMIC DNA]</scope>
    <source>
        <strain evidence="6 7">DSM 43911</strain>
    </source>
</reference>
<dbReference type="PANTHER" id="PTHR43343">
    <property type="entry name" value="PEPTIDASE S12"/>
    <property type="match status" value="1"/>
</dbReference>
<name>A0A495X836_9PSEU</name>
<evidence type="ECO:0000256" key="3">
    <source>
        <dbReference type="SAM" id="MobiDB-lite"/>
    </source>
</evidence>
<dbReference type="InterPro" id="IPR009003">
    <property type="entry name" value="Peptidase_S1_PA"/>
</dbReference>
<keyword evidence="4" id="KW-0812">Transmembrane</keyword>
<protein>
    <submittedName>
        <fullName evidence="6">S1-C subfamily serine protease</fullName>
    </submittedName>
</protein>
<proteinExistence type="predicted"/>
<feature type="compositionally biased region" description="Low complexity" evidence="3">
    <location>
        <begin position="18"/>
        <end position="28"/>
    </location>
</feature>
<feature type="domain" description="PDZ" evidence="5">
    <location>
        <begin position="400"/>
        <end position="512"/>
    </location>
</feature>
<dbReference type="Gene3D" id="2.40.10.120">
    <property type="match status" value="1"/>
</dbReference>
<evidence type="ECO:0000256" key="2">
    <source>
        <dbReference type="ARBA" id="ARBA00022801"/>
    </source>
</evidence>
<dbReference type="InterPro" id="IPR036034">
    <property type="entry name" value="PDZ_sf"/>
</dbReference>
<sequence length="524" mass="53410">MDPATPGITDVRGAMSEPQQGGPQQGNGTPRSGVDDGAHRRLAPRPLQRPAVDPGQAYVFGRPQGVEGAFSADRPVLNGGVQLAPPPPEALSTAFGRPNGTAELLQRPPVDLDGEPEVEPVFWHGKAAGDEWRDPGASAVIGPPAVTEEPEARKEPVAGPGPQLSVPELLFGRRVKPTALALLLVVALAVGAAGGVVGWLFGRAGNPLTDSGVTLAEVKPGKERPVGSVADIAKRVTPSVVSIEFKGANVAGVGSGVVIDGAGYVLTNDHVVAPAVQDTSAKLTVVFTDGKRAVAQIVGRDSKTDLAVIKVQVENPTVLQFGNSDELAVGDAVLAIGSPLSLSNTVTEGIVSALHRPVTAAGENGGPQVTYDAIQTDAAINPGNSGGALVDSTGALVGINSSIRTETGGSVGLGFAINGNYARKISQALIRDGQVKHADMNINVSSVAAETAEGAKVQNVPDGGAAKAAGIVEGDVITKVGDRVVRNAAELTVAVRDHEIGETVPVVLARQGRELTVQVTLRSD</sequence>
<dbReference type="SMART" id="SM00228">
    <property type="entry name" value="PDZ"/>
    <property type="match status" value="1"/>
</dbReference>
<gene>
    <name evidence="6" type="ORF">DFJ66_3891</name>
</gene>
<dbReference type="GO" id="GO:0004252">
    <property type="term" value="F:serine-type endopeptidase activity"/>
    <property type="evidence" value="ECO:0007669"/>
    <property type="project" value="InterPro"/>
</dbReference>
<dbReference type="PROSITE" id="PS50106">
    <property type="entry name" value="PDZ"/>
    <property type="match status" value="1"/>
</dbReference>
<dbReference type="EMBL" id="RBXR01000001">
    <property type="protein sequence ID" value="RKT70621.1"/>
    <property type="molecule type" value="Genomic_DNA"/>
</dbReference>
<evidence type="ECO:0000259" key="5">
    <source>
        <dbReference type="PROSITE" id="PS50106"/>
    </source>
</evidence>
<keyword evidence="1 6" id="KW-0645">Protease</keyword>
<feature type="transmembrane region" description="Helical" evidence="4">
    <location>
        <begin position="179"/>
        <end position="201"/>
    </location>
</feature>
<dbReference type="Pfam" id="PF13180">
    <property type="entry name" value="PDZ_2"/>
    <property type="match status" value="1"/>
</dbReference>
<organism evidence="6 7">
    <name type="scientific">Saccharothrix variisporea</name>
    <dbReference type="NCBI Taxonomy" id="543527"/>
    <lineage>
        <taxon>Bacteria</taxon>
        <taxon>Bacillati</taxon>
        <taxon>Actinomycetota</taxon>
        <taxon>Actinomycetes</taxon>
        <taxon>Pseudonocardiales</taxon>
        <taxon>Pseudonocardiaceae</taxon>
        <taxon>Saccharothrix</taxon>
    </lineage>
</organism>
<dbReference type="InterPro" id="IPR001940">
    <property type="entry name" value="Peptidase_S1C"/>
</dbReference>
<dbReference type="PRINTS" id="PR00834">
    <property type="entry name" value="PROTEASES2C"/>
</dbReference>
<evidence type="ECO:0000256" key="1">
    <source>
        <dbReference type="ARBA" id="ARBA00022670"/>
    </source>
</evidence>
<dbReference type="InterPro" id="IPR051201">
    <property type="entry name" value="Chloro_Bact_Ser_Proteases"/>
</dbReference>
<dbReference type="Gene3D" id="2.30.42.10">
    <property type="match status" value="1"/>
</dbReference>
<comment type="caution">
    <text evidence="6">The sequence shown here is derived from an EMBL/GenBank/DDBJ whole genome shotgun (WGS) entry which is preliminary data.</text>
</comment>
<feature type="region of interest" description="Disordered" evidence="3">
    <location>
        <begin position="1"/>
        <end position="61"/>
    </location>
</feature>
<keyword evidence="7" id="KW-1185">Reference proteome</keyword>
<accession>A0A495X836</accession>
<keyword evidence="4" id="KW-1133">Transmembrane helix</keyword>
<dbReference type="SUPFAM" id="SSF50156">
    <property type="entry name" value="PDZ domain-like"/>
    <property type="match status" value="1"/>
</dbReference>
<keyword evidence="4" id="KW-0472">Membrane</keyword>
<dbReference type="GO" id="GO:0006508">
    <property type="term" value="P:proteolysis"/>
    <property type="evidence" value="ECO:0007669"/>
    <property type="project" value="UniProtKB-KW"/>
</dbReference>
<dbReference type="PANTHER" id="PTHR43343:SF3">
    <property type="entry name" value="PROTEASE DO-LIKE 8, CHLOROPLASTIC"/>
    <property type="match status" value="1"/>
</dbReference>
<dbReference type="Proteomes" id="UP000272729">
    <property type="component" value="Unassembled WGS sequence"/>
</dbReference>
<keyword evidence="2" id="KW-0378">Hydrolase</keyword>
<dbReference type="InterPro" id="IPR001478">
    <property type="entry name" value="PDZ"/>
</dbReference>